<keyword evidence="3" id="KW-1185">Reference proteome</keyword>
<dbReference type="Proteomes" id="UP000250043">
    <property type="component" value="Unassembled WGS sequence"/>
</dbReference>
<dbReference type="OrthoDB" id="2798901at2759"/>
<evidence type="ECO:0000256" key="1">
    <source>
        <dbReference type="SAM" id="MobiDB-lite"/>
    </source>
</evidence>
<feature type="compositionally biased region" description="Polar residues" evidence="1">
    <location>
        <begin position="18"/>
        <end position="36"/>
    </location>
</feature>
<evidence type="ECO:0008006" key="4">
    <source>
        <dbReference type="Google" id="ProtNLM"/>
    </source>
</evidence>
<reference evidence="2 3" key="1">
    <citation type="submission" date="2016-07" db="EMBL/GenBank/DDBJ databases">
        <title>Draft genome of the white-rot fungus Obba rivulosa 3A-2.</title>
        <authorList>
            <consortium name="DOE Joint Genome Institute"/>
            <person name="Miettinen O."/>
            <person name="Riley R."/>
            <person name="Acob R."/>
            <person name="Barry K."/>
            <person name="Cullen D."/>
            <person name="De Vries R."/>
            <person name="Hainaut M."/>
            <person name="Hatakka A."/>
            <person name="Henrissat B."/>
            <person name="Hilden K."/>
            <person name="Kuo R."/>
            <person name="Labutti K."/>
            <person name="Lipzen A."/>
            <person name="Makela M.R."/>
            <person name="Sandor L."/>
            <person name="Spatafora J.W."/>
            <person name="Grigoriev I.V."/>
            <person name="Hibbett D.S."/>
        </authorList>
    </citation>
    <scope>NUCLEOTIDE SEQUENCE [LARGE SCALE GENOMIC DNA]</scope>
    <source>
        <strain evidence="2 3">3A-2</strain>
    </source>
</reference>
<accession>A0A8E2DIV1</accession>
<dbReference type="EMBL" id="KV722454">
    <property type="protein sequence ID" value="OCH88376.1"/>
    <property type="molecule type" value="Genomic_DNA"/>
</dbReference>
<protein>
    <recommendedName>
        <fullName evidence="4">F-box domain-containing protein</fullName>
    </recommendedName>
</protein>
<evidence type="ECO:0000313" key="2">
    <source>
        <dbReference type="EMBL" id="OCH88376.1"/>
    </source>
</evidence>
<feature type="region of interest" description="Disordered" evidence="1">
    <location>
        <begin position="17"/>
        <end position="36"/>
    </location>
</feature>
<proteinExistence type="predicted"/>
<sequence>MDSDGGDTVEAHRLITSGLDSNSSPPCTLDPASSNHPSIVHTSGPSLPIEIWERVIDEVLTIDLVGYSQEILSCARTCRAWRPRCRYWLFHMVLIRTLEQLHLLSETMRTSPHLGALVTAIMILPKKREHMTELTWLAGDLLAVHLTTASVIAIMSHVSLPENPVSEEPTDVPMVQDAGHDFRSLGPKQSPLDSMRLLLPFRSSPITAINLSNITIPDFSEMCSVITQFPTISCLRFYSVQWRSPVQSDATFVIPTLLELAITPYTQLDPEQALLGFAGPSLRFLMLELIAAPSTDEHVSERVDLSRFTSLQGLRLDTKDICLGNHSWIPRILSTITSREVTSITIRCTVVFQTTIEAVLDRLECGSISNILDAPQFSDLRFFLLEFGDSSDHLALWESGLAALCPQLVAKGIVEVTVNPRVKFGNGATA</sequence>
<organism evidence="2 3">
    <name type="scientific">Obba rivulosa</name>
    <dbReference type="NCBI Taxonomy" id="1052685"/>
    <lineage>
        <taxon>Eukaryota</taxon>
        <taxon>Fungi</taxon>
        <taxon>Dikarya</taxon>
        <taxon>Basidiomycota</taxon>
        <taxon>Agaricomycotina</taxon>
        <taxon>Agaricomycetes</taxon>
        <taxon>Polyporales</taxon>
        <taxon>Gelatoporiaceae</taxon>
        <taxon>Obba</taxon>
    </lineage>
</organism>
<gene>
    <name evidence="2" type="ORF">OBBRIDRAFT_90295</name>
</gene>
<evidence type="ECO:0000313" key="3">
    <source>
        <dbReference type="Proteomes" id="UP000250043"/>
    </source>
</evidence>
<dbReference type="AlphaFoldDB" id="A0A8E2DIV1"/>
<name>A0A8E2DIV1_9APHY</name>